<dbReference type="PROSITE" id="PS00216">
    <property type="entry name" value="SUGAR_TRANSPORT_1"/>
    <property type="match status" value="1"/>
</dbReference>
<keyword evidence="12" id="KW-1185">Reference proteome</keyword>
<evidence type="ECO:0000256" key="8">
    <source>
        <dbReference type="SAM" id="Coils"/>
    </source>
</evidence>
<dbReference type="SUPFAM" id="SSF103473">
    <property type="entry name" value="MFS general substrate transporter"/>
    <property type="match status" value="1"/>
</dbReference>
<dbReference type="InterPro" id="IPR005829">
    <property type="entry name" value="Sugar_transporter_CS"/>
</dbReference>
<evidence type="ECO:0000256" key="4">
    <source>
        <dbReference type="ARBA" id="ARBA00022692"/>
    </source>
</evidence>
<dbReference type="Proteomes" id="UP001339883">
    <property type="component" value="Unassembled WGS sequence"/>
</dbReference>
<dbReference type="NCBIfam" id="NF007927">
    <property type="entry name" value="PRK10642.1"/>
    <property type="match status" value="1"/>
</dbReference>
<accession>A0ABU6DRP3</accession>
<evidence type="ECO:0000256" key="7">
    <source>
        <dbReference type="ARBA" id="ARBA00023136"/>
    </source>
</evidence>
<dbReference type="CDD" id="cd17366">
    <property type="entry name" value="MFS_ProP"/>
    <property type="match status" value="1"/>
</dbReference>
<feature type="coiled-coil region" evidence="8">
    <location>
        <begin position="447"/>
        <end position="485"/>
    </location>
</feature>
<feature type="transmembrane region" description="Helical" evidence="9">
    <location>
        <begin position="123"/>
        <end position="154"/>
    </location>
</feature>
<dbReference type="PROSITE" id="PS50850">
    <property type="entry name" value="MFS"/>
    <property type="match status" value="1"/>
</dbReference>
<dbReference type="InterPro" id="IPR020846">
    <property type="entry name" value="MFS_dom"/>
</dbReference>
<evidence type="ECO:0000256" key="2">
    <source>
        <dbReference type="ARBA" id="ARBA00022448"/>
    </source>
</evidence>
<dbReference type="PANTHER" id="PTHR43528">
    <property type="entry name" value="ALPHA-KETOGLUTARATE PERMEASE"/>
    <property type="match status" value="1"/>
</dbReference>
<evidence type="ECO:0000256" key="9">
    <source>
        <dbReference type="SAM" id="Phobius"/>
    </source>
</evidence>
<feature type="transmembrane region" description="Helical" evidence="9">
    <location>
        <begin position="290"/>
        <end position="309"/>
    </location>
</feature>
<dbReference type="Pfam" id="PF08946">
    <property type="entry name" value="Osmo_CC"/>
    <property type="match status" value="1"/>
</dbReference>
<dbReference type="InterPro" id="IPR036292">
    <property type="entry name" value="ProP_C"/>
</dbReference>
<feature type="transmembrane region" description="Helical" evidence="9">
    <location>
        <begin position="99"/>
        <end position="117"/>
    </location>
</feature>
<feature type="domain" description="Major facilitator superfamily (MFS) profile" evidence="10">
    <location>
        <begin position="27"/>
        <end position="434"/>
    </location>
</feature>
<reference evidence="11 12" key="1">
    <citation type="submission" date="2019-08" db="EMBL/GenBank/DDBJ databases">
        <title>Five species of Acinetobacter isolated from floral nectar and animal pollinators.</title>
        <authorList>
            <person name="Hendry T.A."/>
        </authorList>
    </citation>
    <scope>NUCLEOTIDE SEQUENCE [LARGE SCALE GENOMIC DNA]</scope>
    <source>
        <strain evidence="11 12">MD18.27</strain>
    </source>
</reference>
<protein>
    <submittedName>
        <fullName evidence="11">Glycine betaine/L-proline transporter ProP</fullName>
    </submittedName>
</protein>
<comment type="subcellular location">
    <subcellularLocation>
        <location evidence="1">Cell membrane</location>
        <topology evidence="1">Multi-pass membrane protein</topology>
    </subcellularLocation>
</comment>
<sequence length="490" mass="54057">MQTATDKSNEVGLDDINIVESAKTKKAITAAALGNTIEWFDFGVYGYVAYVLGKVFFPNTSPSLQLIATLAAFSIPFVFRPIGGIIFGFLGDKYGRKHILAITIMIMTLSTCGIGLIPSYDSIGIWAPILLLIVKIAQGISVGGEYAGAAIFVAEYSPDRKRGFMASWLDFGSIAGFLIGAGTVSFISSMVGEHNFAEWGWRIPFLLSLPLGLVGMYLRNALEETPAYKKATENAEKKIPFREVLTTHKRSLWVCVGIVVSTDVVYYMLLTYLPSYFTHNLHYPSNRGEMVTIGVMFGMLFLQLFIGWLSDKIGRRPFIFAGSFSLIFLSYPAFMLMTSGVESLMFAGLFILALSVNMLLGIMAATIPALFPTDIRYSALAAAFNISIVFAGLTPTVTAALVENTGNLMIPAYYLIVFGFVGLITAFYFKETANKPLYGTAPIAEDRQEAKELLEVFHENIEEKVQKIDEKMDELSQKREKLVSQHPELK</sequence>
<comment type="caution">
    <text evidence="11">The sequence shown here is derived from an EMBL/GenBank/DDBJ whole genome shotgun (WGS) entry which is preliminary data.</text>
</comment>
<dbReference type="Pfam" id="PF00083">
    <property type="entry name" value="Sugar_tr"/>
    <property type="match status" value="2"/>
</dbReference>
<dbReference type="PANTHER" id="PTHR43528:SF5">
    <property type="entry name" value="PROLINE_BETAINE TRANSPORTER"/>
    <property type="match status" value="1"/>
</dbReference>
<feature type="transmembrane region" description="Helical" evidence="9">
    <location>
        <begin position="251"/>
        <end position="270"/>
    </location>
</feature>
<dbReference type="EMBL" id="VTDN01000003">
    <property type="protein sequence ID" value="MEB5476327.1"/>
    <property type="molecule type" value="Genomic_DNA"/>
</dbReference>
<feature type="transmembrane region" description="Helical" evidence="9">
    <location>
        <begin position="166"/>
        <end position="187"/>
    </location>
</feature>
<gene>
    <name evidence="11" type="primary">proP</name>
    <name evidence="11" type="ORF">I2F25_04550</name>
</gene>
<keyword evidence="2" id="KW-0813">Transport</keyword>
<feature type="transmembrane region" description="Helical" evidence="9">
    <location>
        <begin position="66"/>
        <end position="87"/>
    </location>
</feature>
<feature type="transmembrane region" description="Helical" evidence="9">
    <location>
        <begin position="199"/>
        <end position="218"/>
    </location>
</feature>
<dbReference type="InterPro" id="IPR051084">
    <property type="entry name" value="H+-coupled_symporters"/>
</dbReference>
<evidence type="ECO:0000259" key="10">
    <source>
        <dbReference type="PROSITE" id="PS50850"/>
    </source>
</evidence>
<evidence type="ECO:0000313" key="11">
    <source>
        <dbReference type="EMBL" id="MEB5476327.1"/>
    </source>
</evidence>
<keyword evidence="4 9" id="KW-0812">Transmembrane</keyword>
<keyword evidence="5" id="KW-0769">Symport</keyword>
<organism evidence="11 12">
    <name type="scientific">Acinetobacter pollinis</name>
    <dbReference type="NCBI Taxonomy" id="2605270"/>
    <lineage>
        <taxon>Bacteria</taxon>
        <taxon>Pseudomonadati</taxon>
        <taxon>Pseudomonadota</taxon>
        <taxon>Gammaproteobacteria</taxon>
        <taxon>Moraxellales</taxon>
        <taxon>Moraxellaceae</taxon>
        <taxon>Acinetobacter</taxon>
    </lineage>
</organism>
<evidence type="ECO:0000256" key="6">
    <source>
        <dbReference type="ARBA" id="ARBA00022989"/>
    </source>
</evidence>
<feature type="transmembrane region" description="Helical" evidence="9">
    <location>
        <begin position="318"/>
        <end position="338"/>
    </location>
</feature>
<dbReference type="InterPro" id="IPR036259">
    <property type="entry name" value="MFS_trans_sf"/>
</dbReference>
<keyword evidence="7 9" id="KW-0472">Membrane</keyword>
<dbReference type="SUPFAM" id="SSF103661">
    <property type="entry name" value="Proline/betaine transporter ProP, C-terminal cytoplasmic domain"/>
    <property type="match status" value="1"/>
</dbReference>
<dbReference type="InterPro" id="IPR015041">
    <property type="entry name" value="Osmo_CC"/>
</dbReference>
<dbReference type="RefSeq" id="WP_277095391.1">
    <property type="nucleotide sequence ID" value="NZ_VTDN01000003.1"/>
</dbReference>
<keyword evidence="8" id="KW-0175">Coiled coil</keyword>
<evidence type="ECO:0000313" key="12">
    <source>
        <dbReference type="Proteomes" id="UP001339883"/>
    </source>
</evidence>
<keyword evidence="3" id="KW-1003">Cell membrane</keyword>
<name>A0ABU6DRP3_9GAMM</name>
<evidence type="ECO:0000256" key="1">
    <source>
        <dbReference type="ARBA" id="ARBA00004651"/>
    </source>
</evidence>
<evidence type="ECO:0000256" key="5">
    <source>
        <dbReference type="ARBA" id="ARBA00022847"/>
    </source>
</evidence>
<keyword evidence="6 9" id="KW-1133">Transmembrane helix</keyword>
<proteinExistence type="predicted"/>
<feature type="transmembrane region" description="Helical" evidence="9">
    <location>
        <begin position="344"/>
        <end position="367"/>
    </location>
</feature>
<dbReference type="Gene3D" id="1.20.1250.20">
    <property type="entry name" value="MFS general substrate transporter like domains"/>
    <property type="match status" value="2"/>
</dbReference>
<dbReference type="InterPro" id="IPR005828">
    <property type="entry name" value="MFS_sugar_transport-like"/>
</dbReference>
<feature type="transmembrane region" description="Helical" evidence="9">
    <location>
        <begin position="379"/>
        <end position="402"/>
    </location>
</feature>
<evidence type="ECO:0000256" key="3">
    <source>
        <dbReference type="ARBA" id="ARBA00022475"/>
    </source>
</evidence>
<feature type="transmembrane region" description="Helical" evidence="9">
    <location>
        <begin position="408"/>
        <end position="429"/>
    </location>
</feature>